<comment type="similarity">
    <text evidence="2">Belongs to the ABC-4 integral membrane protein family. LolC/E subfamily.</text>
</comment>
<evidence type="ECO:0000259" key="8">
    <source>
        <dbReference type="Pfam" id="PF02687"/>
    </source>
</evidence>
<feature type="transmembrane region" description="Helical" evidence="7">
    <location>
        <begin position="356"/>
        <end position="376"/>
    </location>
</feature>
<evidence type="ECO:0000256" key="4">
    <source>
        <dbReference type="ARBA" id="ARBA00022692"/>
    </source>
</evidence>
<evidence type="ECO:0000256" key="5">
    <source>
        <dbReference type="ARBA" id="ARBA00022989"/>
    </source>
</evidence>
<dbReference type="PANTHER" id="PTHR30489:SF0">
    <property type="entry name" value="LIPOPROTEIN-RELEASING SYSTEM TRANSMEMBRANE PROTEIN LOLE"/>
    <property type="match status" value="1"/>
</dbReference>
<evidence type="ECO:0000256" key="3">
    <source>
        <dbReference type="ARBA" id="ARBA00022475"/>
    </source>
</evidence>
<keyword evidence="6 7" id="KW-0472">Membrane</keyword>
<evidence type="ECO:0000313" key="10">
    <source>
        <dbReference type="EMBL" id="TDS18579.1"/>
    </source>
</evidence>
<feature type="transmembrane region" description="Helical" evidence="7">
    <location>
        <begin position="266"/>
        <end position="289"/>
    </location>
</feature>
<comment type="caution">
    <text evidence="10">The sequence shown here is derived from an EMBL/GenBank/DDBJ whole genome shotgun (WGS) entry which is preliminary data.</text>
</comment>
<feature type="domain" description="MacB-like periplasmic core" evidence="9">
    <location>
        <begin position="15"/>
        <end position="236"/>
    </location>
</feature>
<dbReference type="InterPro" id="IPR051447">
    <property type="entry name" value="Lipoprotein-release_system"/>
</dbReference>
<keyword evidence="4 7" id="KW-0812">Transmembrane</keyword>
<proteinExistence type="inferred from homology"/>
<keyword evidence="5 7" id="KW-1133">Transmembrane helix</keyword>
<evidence type="ECO:0000259" key="9">
    <source>
        <dbReference type="Pfam" id="PF12704"/>
    </source>
</evidence>
<comment type="subcellular location">
    <subcellularLocation>
        <location evidence="1">Cell membrane</location>
        <topology evidence="1">Multi-pass membrane protein</topology>
    </subcellularLocation>
</comment>
<organism evidence="10 11">
    <name type="scientific">Maribacter caenipelagi</name>
    <dbReference type="NCBI Taxonomy" id="1447781"/>
    <lineage>
        <taxon>Bacteria</taxon>
        <taxon>Pseudomonadati</taxon>
        <taxon>Bacteroidota</taxon>
        <taxon>Flavobacteriia</taxon>
        <taxon>Flavobacteriales</taxon>
        <taxon>Flavobacteriaceae</taxon>
        <taxon>Maribacter</taxon>
    </lineage>
</organism>
<dbReference type="InterPro" id="IPR025857">
    <property type="entry name" value="MacB_PCD"/>
</dbReference>
<evidence type="ECO:0000313" key="11">
    <source>
        <dbReference type="Proteomes" id="UP000295274"/>
    </source>
</evidence>
<evidence type="ECO:0000256" key="7">
    <source>
        <dbReference type="SAM" id="Phobius"/>
    </source>
</evidence>
<dbReference type="Pfam" id="PF12704">
    <property type="entry name" value="MacB_PCD"/>
    <property type="match status" value="1"/>
</dbReference>
<dbReference type="GO" id="GO:0098797">
    <property type="term" value="C:plasma membrane protein complex"/>
    <property type="evidence" value="ECO:0007669"/>
    <property type="project" value="TreeGrafter"/>
</dbReference>
<evidence type="ECO:0000256" key="6">
    <source>
        <dbReference type="ARBA" id="ARBA00023136"/>
    </source>
</evidence>
<keyword evidence="3" id="KW-1003">Cell membrane</keyword>
<dbReference type="InterPro" id="IPR003838">
    <property type="entry name" value="ABC3_permease_C"/>
</dbReference>
<accession>A0A4R7DB37</accession>
<dbReference type="EMBL" id="SNZW01000011">
    <property type="protein sequence ID" value="TDS18579.1"/>
    <property type="molecule type" value="Genomic_DNA"/>
</dbReference>
<name>A0A4R7DB37_9FLAO</name>
<protein>
    <submittedName>
        <fullName evidence="10">Lipoprotein-releasing system permease protein</fullName>
    </submittedName>
</protein>
<evidence type="ECO:0000256" key="2">
    <source>
        <dbReference type="ARBA" id="ARBA00005236"/>
    </source>
</evidence>
<reference evidence="10 11" key="1">
    <citation type="submission" date="2019-03" db="EMBL/GenBank/DDBJ databases">
        <title>Genomic Encyclopedia of Type Strains, Phase III (KMG-III): the genomes of soil and plant-associated and newly described type strains.</title>
        <authorList>
            <person name="Whitman W."/>
        </authorList>
    </citation>
    <scope>NUCLEOTIDE SEQUENCE [LARGE SCALE GENOMIC DNA]</scope>
    <source>
        <strain evidence="10 11">CECT 8455</strain>
    </source>
</reference>
<dbReference type="Pfam" id="PF02687">
    <property type="entry name" value="FtsX"/>
    <property type="match status" value="1"/>
</dbReference>
<feature type="transmembrane region" description="Helical" evidence="7">
    <location>
        <begin position="310"/>
        <end position="336"/>
    </location>
</feature>
<keyword evidence="11" id="KW-1185">Reference proteome</keyword>
<gene>
    <name evidence="10" type="ORF">DFQ03_0284</name>
</gene>
<dbReference type="Proteomes" id="UP000295274">
    <property type="component" value="Unassembled WGS sequence"/>
</dbReference>
<evidence type="ECO:0000256" key="1">
    <source>
        <dbReference type="ARBA" id="ARBA00004651"/>
    </source>
</evidence>
<sequence>MRSKSTQNAVNIINFITFLVIVIGSAALFIVLSAFAGLKTFSLSFTESFDPQLKAMPVAGKTFTLSPEQEERLQSVDGLAFYSKEIEEKVSLEHRGKNHIAYIKGIDSNYTKVTGVDSTLYIGDWTINDTQVVSGLGIANILGVTINQFRSPMQIYAFKPGKGSISQQSISSLYNQLPMVIGGVYAVEADLDNKYVFADLRLTQALLEKDSLSISGINFKMDEGVEPSAVRSEIQSILGANVQLKNRQQLNSTLYKMLNTENVATYLIFTLVLIIALFNVVGAIIMMILDKQQNSKTLYSLGTTIKELRRIYFVQGILVTGFGGLIGVLLGVLIVWSQLAFSWLKITPSLAYPVKFEFINIGIVLATILVLGVIASKIASSRINKKLVDL</sequence>
<dbReference type="PANTHER" id="PTHR30489">
    <property type="entry name" value="LIPOPROTEIN-RELEASING SYSTEM TRANSMEMBRANE PROTEIN LOLE"/>
    <property type="match status" value="1"/>
</dbReference>
<dbReference type="GO" id="GO:0044874">
    <property type="term" value="P:lipoprotein localization to outer membrane"/>
    <property type="evidence" value="ECO:0007669"/>
    <property type="project" value="TreeGrafter"/>
</dbReference>
<dbReference type="AlphaFoldDB" id="A0A4R7DB37"/>
<feature type="domain" description="ABC3 transporter permease C-terminal" evidence="8">
    <location>
        <begin position="267"/>
        <end position="386"/>
    </location>
</feature>
<feature type="transmembrane region" description="Helical" evidence="7">
    <location>
        <begin position="12"/>
        <end position="38"/>
    </location>
</feature>
<keyword evidence="10" id="KW-0449">Lipoprotein</keyword>